<evidence type="ECO:0000256" key="2">
    <source>
        <dbReference type="ARBA" id="ARBA00022801"/>
    </source>
</evidence>
<dbReference type="AlphaFoldDB" id="A0A6A5W067"/>
<accession>A0A6A5W067</accession>
<dbReference type="InterPro" id="IPR052558">
    <property type="entry name" value="Siderophore_Hydrolase_D"/>
</dbReference>
<protein>
    <submittedName>
        <fullName evidence="3">Uncharacterized protein</fullName>
    </submittedName>
</protein>
<sequence>MNWTSQYADNTVNTTFNRDSLYSHSFAGESTVCMLSTKPHLFNVYLSALPYLIWNDEYIFGPNIPLKTEPQPNGMTKPARQLSFGGYEEHSQKRRTETLEAYGTRRAFLRSLKTETLILELYNELQSRARLRHIKLHEYPFSYHVAVGGNALADEIDCFLDW</sequence>
<dbReference type="PANTHER" id="PTHR40841:SF2">
    <property type="entry name" value="SIDEROPHORE-DEGRADING ESTERASE (EUROFUNG)"/>
    <property type="match status" value="1"/>
</dbReference>
<dbReference type="GO" id="GO:0016788">
    <property type="term" value="F:hydrolase activity, acting on ester bonds"/>
    <property type="evidence" value="ECO:0007669"/>
    <property type="project" value="TreeGrafter"/>
</dbReference>
<proteinExistence type="inferred from homology"/>
<dbReference type="PANTHER" id="PTHR40841">
    <property type="entry name" value="SIDEROPHORE TRIACETYLFUSARININE C ESTERASE"/>
    <property type="match status" value="1"/>
</dbReference>
<dbReference type="Gene3D" id="3.40.50.1820">
    <property type="entry name" value="alpha/beta hydrolase"/>
    <property type="match status" value="1"/>
</dbReference>
<organism evidence="3 4">
    <name type="scientific">Amniculicola lignicola CBS 123094</name>
    <dbReference type="NCBI Taxonomy" id="1392246"/>
    <lineage>
        <taxon>Eukaryota</taxon>
        <taxon>Fungi</taxon>
        <taxon>Dikarya</taxon>
        <taxon>Ascomycota</taxon>
        <taxon>Pezizomycotina</taxon>
        <taxon>Dothideomycetes</taxon>
        <taxon>Pleosporomycetidae</taxon>
        <taxon>Pleosporales</taxon>
        <taxon>Amniculicolaceae</taxon>
        <taxon>Amniculicola</taxon>
    </lineage>
</organism>
<comment type="similarity">
    <text evidence="1">Belongs to the esterase D family.</text>
</comment>
<gene>
    <name evidence="3" type="ORF">P154DRAFT_501549</name>
</gene>
<name>A0A6A5W067_9PLEO</name>
<dbReference type="SUPFAM" id="SSF53474">
    <property type="entry name" value="alpha/beta-Hydrolases"/>
    <property type="match status" value="1"/>
</dbReference>
<dbReference type="EMBL" id="ML977655">
    <property type="protein sequence ID" value="KAF1994577.1"/>
    <property type="molecule type" value="Genomic_DNA"/>
</dbReference>
<evidence type="ECO:0000313" key="3">
    <source>
        <dbReference type="EMBL" id="KAF1994577.1"/>
    </source>
</evidence>
<evidence type="ECO:0000256" key="1">
    <source>
        <dbReference type="ARBA" id="ARBA00005622"/>
    </source>
</evidence>
<reference evidence="3" key="1">
    <citation type="journal article" date="2020" name="Stud. Mycol.">
        <title>101 Dothideomycetes genomes: a test case for predicting lifestyles and emergence of pathogens.</title>
        <authorList>
            <person name="Haridas S."/>
            <person name="Albert R."/>
            <person name="Binder M."/>
            <person name="Bloem J."/>
            <person name="Labutti K."/>
            <person name="Salamov A."/>
            <person name="Andreopoulos B."/>
            <person name="Baker S."/>
            <person name="Barry K."/>
            <person name="Bills G."/>
            <person name="Bluhm B."/>
            <person name="Cannon C."/>
            <person name="Castanera R."/>
            <person name="Culley D."/>
            <person name="Daum C."/>
            <person name="Ezra D."/>
            <person name="Gonzalez J."/>
            <person name="Henrissat B."/>
            <person name="Kuo A."/>
            <person name="Liang C."/>
            <person name="Lipzen A."/>
            <person name="Lutzoni F."/>
            <person name="Magnuson J."/>
            <person name="Mondo S."/>
            <person name="Nolan M."/>
            <person name="Ohm R."/>
            <person name="Pangilinan J."/>
            <person name="Park H.-J."/>
            <person name="Ramirez L."/>
            <person name="Alfaro M."/>
            <person name="Sun H."/>
            <person name="Tritt A."/>
            <person name="Yoshinaga Y."/>
            <person name="Zwiers L.-H."/>
            <person name="Turgeon B."/>
            <person name="Goodwin S."/>
            <person name="Spatafora J."/>
            <person name="Crous P."/>
            <person name="Grigoriev I."/>
        </authorList>
    </citation>
    <scope>NUCLEOTIDE SEQUENCE</scope>
    <source>
        <strain evidence="3">CBS 123094</strain>
    </source>
</reference>
<evidence type="ECO:0000313" key="4">
    <source>
        <dbReference type="Proteomes" id="UP000799779"/>
    </source>
</evidence>
<keyword evidence="2" id="KW-0378">Hydrolase</keyword>
<dbReference type="Proteomes" id="UP000799779">
    <property type="component" value="Unassembled WGS sequence"/>
</dbReference>
<dbReference type="InterPro" id="IPR029058">
    <property type="entry name" value="AB_hydrolase_fold"/>
</dbReference>
<keyword evidence="4" id="KW-1185">Reference proteome</keyword>